<dbReference type="Proteomes" id="UP001156921">
    <property type="component" value="Unassembled WGS sequence"/>
</dbReference>
<protein>
    <submittedName>
        <fullName evidence="2">Protein-tyrosine-phosphatase</fullName>
    </submittedName>
</protein>
<gene>
    <name evidence="2" type="ORF">GCM10007859_21910</name>
</gene>
<dbReference type="EMBL" id="BSOY01000055">
    <property type="protein sequence ID" value="GLS02169.1"/>
    <property type="molecule type" value="Genomic_DNA"/>
</dbReference>
<dbReference type="PIRSF" id="PIRSF029416">
    <property type="entry name" value="UCP029416_PTP"/>
    <property type="match status" value="1"/>
</dbReference>
<comment type="caution">
    <text evidence="2">The sequence shown here is derived from an EMBL/GenBank/DDBJ whole genome shotgun (WGS) entry which is preliminary data.</text>
</comment>
<accession>A0ABQ6BQT8</accession>
<dbReference type="InterPro" id="IPR036196">
    <property type="entry name" value="Ptyr_pPase_sf"/>
</dbReference>
<sequence length="89" mass="10027">MFASRPGVETASAGLAPDAEEPCSAELVEWADIIFVMERGHRAKLQRRFKPHLKRARVICLDIPDDYAFMQPELVALLEKKVGPHMPRA</sequence>
<evidence type="ECO:0000313" key="2">
    <source>
        <dbReference type="EMBL" id="GLS02169.1"/>
    </source>
</evidence>
<dbReference type="SUPFAM" id="SSF52788">
    <property type="entry name" value="Phosphotyrosine protein phosphatases I"/>
    <property type="match status" value="1"/>
</dbReference>
<organism evidence="2 3">
    <name type="scientific">Brevundimonas denitrificans</name>
    <dbReference type="NCBI Taxonomy" id="1443434"/>
    <lineage>
        <taxon>Bacteria</taxon>
        <taxon>Pseudomonadati</taxon>
        <taxon>Pseudomonadota</taxon>
        <taxon>Alphaproteobacteria</taxon>
        <taxon>Caulobacterales</taxon>
        <taxon>Caulobacteraceae</taxon>
        <taxon>Brevundimonas</taxon>
    </lineage>
</organism>
<evidence type="ECO:0000313" key="3">
    <source>
        <dbReference type="Proteomes" id="UP001156921"/>
    </source>
</evidence>
<reference evidence="3" key="1">
    <citation type="journal article" date="2019" name="Int. J. Syst. Evol. Microbiol.">
        <title>The Global Catalogue of Microorganisms (GCM) 10K type strain sequencing project: providing services to taxonomists for standard genome sequencing and annotation.</title>
        <authorList>
            <consortium name="The Broad Institute Genomics Platform"/>
            <consortium name="The Broad Institute Genome Sequencing Center for Infectious Disease"/>
            <person name="Wu L."/>
            <person name="Ma J."/>
        </authorList>
    </citation>
    <scope>NUCLEOTIDE SEQUENCE [LARGE SCALE GENOMIC DNA]</scope>
    <source>
        <strain evidence="3">NBRC 110107</strain>
    </source>
</reference>
<proteinExistence type="predicted"/>
<dbReference type="InterPro" id="IPR016919">
    <property type="entry name" value="UCP029416_PTP"/>
</dbReference>
<keyword evidence="3" id="KW-1185">Reference proteome</keyword>
<feature type="region of interest" description="Disordered" evidence="1">
    <location>
        <begin position="1"/>
        <end position="20"/>
    </location>
</feature>
<name>A0ABQ6BQT8_9CAUL</name>
<dbReference type="Gene3D" id="3.40.50.2300">
    <property type="match status" value="1"/>
</dbReference>
<dbReference type="RefSeq" id="WP_284223047.1">
    <property type="nucleotide sequence ID" value="NZ_BSOY01000055.1"/>
</dbReference>
<evidence type="ECO:0000256" key="1">
    <source>
        <dbReference type="SAM" id="MobiDB-lite"/>
    </source>
</evidence>